<proteinExistence type="predicted"/>
<evidence type="ECO:0000256" key="1">
    <source>
        <dbReference type="SAM" id="Coils"/>
    </source>
</evidence>
<dbReference type="InterPro" id="IPR019659">
    <property type="entry name" value="DUF2514"/>
</dbReference>
<reference evidence="2" key="1">
    <citation type="submission" date="2020-03" db="EMBL/GenBank/DDBJ databases">
        <title>The deep terrestrial virosphere.</title>
        <authorList>
            <person name="Holmfeldt K."/>
            <person name="Nilsson E."/>
            <person name="Simone D."/>
            <person name="Lopez-Fernandez M."/>
            <person name="Wu X."/>
            <person name="de Brujin I."/>
            <person name="Lundin D."/>
            <person name="Andersson A."/>
            <person name="Bertilsson S."/>
            <person name="Dopson M."/>
        </authorList>
    </citation>
    <scope>NUCLEOTIDE SEQUENCE</scope>
    <source>
        <strain evidence="2">MM171A00157</strain>
        <strain evidence="3">MM171B00143</strain>
    </source>
</reference>
<evidence type="ECO:0000313" key="2">
    <source>
        <dbReference type="EMBL" id="QJB00904.1"/>
    </source>
</evidence>
<dbReference type="EMBL" id="MT143702">
    <property type="protein sequence ID" value="QJB00904.1"/>
    <property type="molecule type" value="Genomic_DNA"/>
</dbReference>
<dbReference type="Pfam" id="PF10721">
    <property type="entry name" value="DUF2514"/>
    <property type="match status" value="1"/>
</dbReference>
<sequence>MLNLIPSQYKLIALAAAVLALMALSATGAWQWQANSYQRQISDIRGEYAEAARQAEARARSEEQRRQTAIEGIRRDAQDKIAAVAADAAAADDAASRLRARVAQLSRRPASCAGTADGGEAAGEAGDLLALVSSRLDEAAGELAAYAEGAANAGTACQRSYEAVKRN</sequence>
<gene>
    <name evidence="2" type="ORF">MM171A00157_0073</name>
    <name evidence="3" type="ORF">MM171B00143_0033</name>
</gene>
<name>A0A6M3M1D8_9ZZZZ</name>
<keyword evidence="1" id="KW-0175">Coiled coil</keyword>
<feature type="coiled-coil region" evidence="1">
    <location>
        <begin position="34"/>
        <end position="108"/>
    </location>
</feature>
<evidence type="ECO:0008006" key="4">
    <source>
        <dbReference type="Google" id="ProtNLM"/>
    </source>
</evidence>
<dbReference type="EMBL" id="MT143894">
    <property type="protein sequence ID" value="QJB05062.1"/>
    <property type="molecule type" value="Genomic_DNA"/>
</dbReference>
<evidence type="ECO:0000313" key="3">
    <source>
        <dbReference type="EMBL" id="QJB05062.1"/>
    </source>
</evidence>
<accession>A0A6M3M1D8</accession>
<organism evidence="2">
    <name type="scientific">viral metagenome</name>
    <dbReference type="NCBI Taxonomy" id="1070528"/>
    <lineage>
        <taxon>unclassified sequences</taxon>
        <taxon>metagenomes</taxon>
        <taxon>organismal metagenomes</taxon>
    </lineage>
</organism>
<dbReference type="AlphaFoldDB" id="A0A6M3M1D8"/>
<protein>
    <recommendedName>
        <fullName evidence="4">DUF2514 family protein</fullName>
    </recommendedName>
</protein>